<keyword evidence="2" id="KW-1133">Transmembrane helix</keyword>
<feature type="transmembrane region" description="Helical" evidence="2">
    <location>
        <begin position="46"/>
        <end position="64"/>
    </location>
</feature>
<evidence type="ECO:0000313" key="4">
    <source>
        <dbReference type="Proteomes" id="UP000093412"/>
    </source>
</evidence>
<reference evidence="3 4" key="1">
    <citation type="submission" date="2016-06" db="EMBL/GenBank/DDBJ databases">
        <title>Genome sequence of Oerskovia enterophila DSM 43852.</title>
        <authorList>
            <person name="Poehlein A."/>
            <person name="Jag V."/>
            <person name="Bengelsdorf F.R."/>
            <person name="Daniel R."/>
            <person name="Duerre P."/>
        </authorList>
    </citation>
    <scope>NUCLEOTIDE SEQUENCE [LARGE SCALE GENOMIC DNA]</scope>
    <source>
        <strain evidence="3 4">DSM 43852</strain>
    </source>
</reference>
<proteinExistence type="predicted"/>
<evidence type="ECO:0000256" key="2">
    <source>
        <dbReference type="SAM" id="Phobius"/>
    </source>
</evidence>
<evidence type="ECO:0008006" key="5">
    <source>
        <dbReference type="Google" id="ProtNLM"/>
    </source>
</evidence>
<organism evidence="3 4">
    <name type="scientific">Oerskovia enterophila</name>
    <dbReference type="NCBI Taxonomy" id="43678"/>
    <lineage>
        <taxon>Bacteria</taxon>
        <taxon>Bacillati</taxon>
        <taxon>Actinomycetota</taxon>
        <taxon>Actinomycetes</taxon>
        <taxon>Micrococcales</taxon>
        <taxon>Cellulomonadaceae</taxon>
        <taxon>Oerskovia</taxon>
    </lineage>
</organism>
<keyword evidence="4" id="KW-1185">Reference proteome</keyword>
<sequence length="380" mass="39086">MASNTRTRKRSKASAGQDLWGDAAEVPRAGMADALTLAKRRKRARMMVIVWPLLIPVVMASIVLQGNAAEDAGPVAAVATTDGRATAQEALLAWLGSDPAPLPGATILSWDGAKPVTVPALDATDTTTVAYKMEVNTFTLVGGDGQLFSTGVQVAFNPELGATVVGLPSLTPIAPSASSAEWSGVSLWPGLTTVTAPKSVEDAVTAWATAFTGADPAQLRLVTGDPAENFYMPLLGADSGKARTVEAAALSEVADLNLTPEQIVVRVELDVVWTSQVTDDGQEQPSPTPITYDLVVHGANTASPKIVAWGAAGLGPTLAPFSNAVIGRTIDVEALEATRAGADDPQGASDGEDSAPEGETDRASEKDATSENTTDDGTGD</sequence>
<dbReference type="EMBL" id="MAQA01000003">
    <property type="protein sequence ID" value="OCI32826.1"/>
    <property type="molecule type" value="Genomic_DNA"/>
</dbReference>
<keyword evidence="2" id="KW-0812">Transmembrane</keyword>
<gene>
    <name evidence="3" type="ORF">OERS_04180</name>
</gene>
<feature type="compositionally biased region" description="Basic and acidic residues" evidence="1">
    <location>
        <begin position="359"/>
        <end position="369"/>
    </location>
</feature>
<dbReference type="Proteomes" id="UP000093412">
    <property type="component" value="Unassembled WGS sequence"/>
</dbReference>
<name>A0ABX2Y9X2_9CELL</name>
<feature type="region of interest" description="Disordered" evidence="1">
    <location>
        <begin position="336"/>
        <end position="380"/>
    </location>
</feature>
<accession>A0ABX2Y9X2</accession>
<comment type="caution">
    <text evidence="3">The sequence shown here is derived from an EMBL/GenBank/DDBJ whole genome shotgun (WGS) entry which is preliminary data.</text>
</comment>
<evidence type="ECO:0000256" key="1">
    <source>
        <dbReference type="SAM" id="MobiDB-lite"/>
    </source>
</evidence>
<dbReference type="RefSeq" id="WP_068624009.1">
    <property type="nucleotide sequence ID" value="NZ_MAQA01000003.1"/>
</dbReference>
<protein>
    <recommendedName>
        <fullName evidence="5">Conjugative transposon protein TcpC</fullName>
    </recommendedName>
</protein>
<evidence type="ECO:0000313" key="3">
    <source>
        <dbReference type="EMBL" id="OCI32826.1"/>
    </source>
</evidence>
<keyword evidence="2" id="KW-0472">Membrane</keyword>